<dbReference type="InterPro" id="IPR052934">
    <property type="entry name" value="Methyl-DNA_Rec/Restrict_Enz"/>
</dbReference>
<reference evidence="2 3" key="1">
    <citation type="submission" date="2020-11" db="EMBL/GenBank/DDBJ databases">
        <title>Carbohydrate-dependent, anaerobic sulfur respiration: A novel catabolism in halophilic archaea.</title>
        <authorList>
            <person name="Sorokin D.Y."/>
            <person name="Messina E."/>
            <person name="Smedile F."/>
            <person name="La Cono V."/>
            <person name="Hallsworth J.E."/>
            <person name="Yakimov M.M."/>
        </authorList>
    </citation>
    <scope>NUCLEOTIDE SEQUENCE [LARGE SCALE GENOMIC DNA]</scope>
    <source>
        <strain evidence="2 3">HSR12-2</strain>
    </source>
</reference>
<dbReference type="Gene3D" id="3.40.50.300">
    <property type="entry name" value="P-loop containing nucleotide triphosphate hydrolases"/>
    <property type="match status" value="1"/>
</dbReference>
<dbReference type="SUPFAM" id="SSF52540">
    <property type="entry name" value="P-loop containing nucleoside triphosphate hydrolases"/>
    <property type="match status" value="1"/>
</dbReference>
<dbReference type="Pfam" id="PF07728">
    <property type="entry name" value="AAA_5"/>
    <property type="match status" value="1"/>
</dbReference>
<dbReference type="GO" id="GO:0016887">
    <property type="term" value="F:ATP hydrolysis activity"/>
    <property type="evidence" value="ECO:0007669"/>
    <property type="project" value="InterPro"/>
</dbReference>
<feature type="domain" description="AAA+ ATPase" evidence="1">
    <location>
        <begin position="210"/>
        <end position="386"/>
    </location>
</feature>
<dbReference type="PANTHER" id="PTHR37291:SF1">
    <property type="entry name" value="TYPE IV METHYL-DIRECTED RESTRICTION ENZYME ECOKMCRB SUBUNIT"/>
    <property type="match status" value="1"/>
</dbReference>
<dbReference type="SMART" id="SM00382">
    <property type="entry name" value="AAA"/>
    <property type="match status" value="1"/>
</dbReference>
<dbReference type="EMBL" id="CP064788">
    <property type="protein sequence ID" value="QSG08152.1"/>
    <property type="molecule type" value="Genomic_DNA"/>
</dbReference>
<keyword evidence="2" id="KW-0540">Nuclease</keyword>
<dbReference type="AlphaFoldDB" id="A0A897N5Q3"/>
<protein>
    <submittedName>
        <fullName evidence="2">GTPase subunit of restriction endonuclease</fullName>
    </submittedName>
</protein>
<evidence type="ECO:0000313" key="2">
    <source>
        <dbReference type="EMBL" id="QSG08152.1"/>
    </source>
</evidence>
<name>A0A897N5Q3_9EURY</name>
<dbReference type="Proteomes" id="UP000662973">
    <property type="component" value="Chromosome"/>
</dbReference>
<sequence>MTYSGPDVFLAPIGNEAAADNFRRTVLDGVSADQVRPRAGTDIDGETVRLWGTKSTVEGSWKKVSPGDFLFFYRNGSYEYAAEVRATEQNERIGRDIWPNHEPDEPWVCLIYLDAPVELGVDSAEIHELAGYGRDYPLGFSSLNEMGVGGIRGRYGSVESLVYGESSPEKQLYLDATPDFDVDPDVLSELYFPDDRAAEIAQQITAALDAGKHIVLTGPPGTGKTEIARLVASHLAAQNSDVFTGFETTTATADWSTFETVGGYMPEEQSDDLSFTPGQILRCFKRQDSQRNEILIIDEINRSDIDKSFGQLFTLLSGQPVTLPFTRAGEEIELLPADNVDGDLAPHQYAVPKSWRLIATMNSYDKTSLYEMSYAFMRRFAFVYVDAPTVPEDDDERDALVDAYAETWGMDVESDVREAVGDVWYVTNNVVDERKIGPAIIKDILAHVAATPSSLERSLTEAVGSYVFPQLEGVPRREQIAAQLAAVDDVDETRLGRLATDVLQVAIDE</sequence>
<gene>
    <name evidence="2" type="primary">mcrB</name>
    <name evidence="2" type="ORF">HSR122_0747</name>
</gene>
<accession>A0A897N5Q3</accession>
<keyword evidence="3" id="KW-1185">Reference proteome</keyword>
<organism evidence="2 3">
    <name type="scientific">Halapricum desulfuricans</name>
    <dbReference type="NCBI Taxonomy" id="2841257"/>
    <lineage>
        <taxon>Archaea</taxon>
        <taxon>Methanobacteriati</taxon>
        <taxon>Methanobacteriota</taxon>
        <taxon>Stenosarchaea group</taxon>
        <taxon>Halobacteria</taxon>
        <taxon>Halobacteriales</taxon>
        <taxon>Haloarculaceae</taxon>
        <taxon>Halapricum</taxon>
    </lineage>
</organism>
<dbReference type="GO" id="GO:0004519">
    <property type="term" value="F:endonuclease activity"/>
    <property type="evidence" value="ECO:0007669"/>
    <property type="project" value="UniProtKB-KW"/>
</dbReference>
<dbReference type="GeneID" id="68851404"/>
<dbReference type="InterPro" id="IPR011704">
    <property type="entry name" value="ATPase_dyneun-rel_AAA"/>
</dbReference>
<dbReference type="InterPro" id="IPR003593">
    <property type="entry name" value="AAA+_ATPase"/>
</dbReference>
<evidence type="ECO:0000313" key="3">
    <source>
        <dbReference type="Proteomes" id="UP000662973"/>
    </source>
</evidence>
<proteinExistence type="predicted"/>
<dbReference type="GO" id="GO:0005524">
    <property type="term" value="F:ATP binding"/>
    <property type="evidence" value="ECO:0007669"/>
    <property type="project" value="InterPro"/>
</dbReference>
<keyword evidence="2" id="KW-0255">Endonuclease</keyword>
<dbReference type="KEGG" id="hds:HSR122_0747"/>
<dbReference type="PANTHER" id="PTHR37291">
    <property type="entry name" value="5-METHYLCYTOSINE-SPECIFIC RESTRICTION ENZYME B"/>
    <property type="match status" value="1"/>
</dbReference>
<dbReference type="InterPro" id="IPR027417">
    <property type="entry name" value="P-loop_NTPase"/>
</dbReference>
<evidence type="ECO:0000259" key="1">
    <source>
        <dbReference type="SMART" id="SM00382"/>
    </source>
</evidence>
<dbReference type="RefSeq" id="WP_229111312.1">
    <property type="nucleotide sequence ID" value="NZ_CP064788.1"/>
</dbReference>
<dbReference type="CDD" id="cd00009">
    <property type="entry name" value="AAA"/>
    <property type="match status" value="1"/>
</dbReference>
<keyword evidence="2" id="KW-0378">Hydrolase</keyword>